<dbReference type="FunFam" id="3.30.40.10:FF:000172">
    <property type="entry name" value="E3 ubiquitin-protein ligase RAD18"/>
    <property type="match status" value="1"/>
</dbReference>
<dbReference type="Gene3D" id="3.30.40.10">
    <property type="entry name" value="Zinc/RING finger domain, C3HC4 (zinc finger)"/>
    <property type="match status" value="1"/>
</dbReference>
<keyword evidence="7" id="KW-0808">Transferase</keyword>
<organism evidence="22 23">
    <name type="scientific">Achlya hypogyna</name>
    <name type="common">Oomycete</name>
    <name type="synonym">Protoachlya hypogyna</name>
    <dbReference type="NCBI Taxonomy" id="1202772"/>
    <lineage>
        <taxon>Eukaryota</taxon>
        <taxon>Sar</taxon>
        <taxon>Stramenopiles</taxon>
        <taxon>Oomycota</taxon>
        <taxon>Saprolegniomycetes</taxon>
        <taxon>Saprolegniales</taxon>
        <taxon>Achlyaceae</taxon>
        <taxon>Achlya</taxon>
    </lineage>
</organism>
<dbReference type="SUPFAM" id="SSF57850">
    <property type="entry name" value="RING/U-box"/>
    <property type="match status" value="1"/>
</dbReference>
<dbReference type="GO" id="GO:0006281">
    <property type="term" value="P:DNA repair"/>
    <property type="evidence" value="ECO:0007669"/>
    <property type="project" value="UniProtKB-KW"/>
</dbReference>
<dbReference type="GO" id="GO:0097505">
    <property type="term" value="C:Rad6-Rad18 complex"/>
    <property type="evidence" value="ECO:0007669"/>
    <property type="project" value="TreeGrafter"/>
</dbReference>
<evidence type="ECO:0000256" key="18">
    <source>
        <dbReference type="PROSITE-ProRule" id="PRU00322"/>
    </source>
</evidence>
<dbReference type="Gene3D" id="4.10.1060.10">
    <property type="entry name" value="Zinc finger, RanBP2-type"/>
    <property type="match status" value="1"/>
</dbReference>
<evidence type="ECO:0000256" key="12">
    <source>
        <dbReference type="ARBA" id="ARBA00022833"/>
    </source>
</evidence>
<evidence type="ECO:0000256" key="19">
    <source>
        <dbReference type="SAM" id="MobiDB-lite"/>
    </source>
</evidence>
<evidence type="ECO:0000256" key="10">
    <source>
        <dbReference type="ARBA" id="ARBA00022771"/>
    </source>
</evidence>
<keyword evidence="14" id="KW-0234">DNA repair</keyword>
<evidence type="ECO:0000259" key="20">
    <source>
        <dbReference type="PROSITE" id="PS50089"/>
    </source>
</evidence>
<comment type="similarity">
    <text evidence="4">Belongs to the RAD18 family.</text>
</comment>
<keyword evidence="22" id="KW-0436">Ligase</keyword>
<dbReference type="InterPro" id="IPR017907">
    <property type="entry name" value="Znf_RING_CS"/>
</dbReference>
<evidence type="ECO:0000256" key="11">
    <source>
        <dbReference type="ARBA" id="ARBA00022786"/>
    </source>
</evidence>
<evidence type="ECO:0000313" key="23">
    <source>
        <dbReference type="Proteomes" id="UP000243579"/>
    </source>
</evidence>
<evidence type="ECO:0000256" key="2">
    <source>
        <dbReference type="ARBA" id="ARBA00004123"/>
    </source>
</evidence>
<evidence type="ECO:0000256" key="14">
    <source>
        <dbReference type="ARBA" id="ARBA00023204"/>
    </source>
</evidence>
<dbReference type="Proteomes" id="UP000243579">
    <property type="component" value="Unassembled WGS sequence"/>
</dbReference>
<keyword evidence="12" id="KW-0862">Zinc</keyword>
<evidence type="ECO:0000256" key="7">
    <source>
        <dbReference type="ARBA" id="ARBA00022679"/>
    </source>
</evidence>
<evidence type="ECO:0000256" key="15">
    <source>
        <dbReference type="ARBA" id="ARBA00023242"/>
    </source>
</evidence>
<keyword evidence="13" id="KW-0238">DNA-binding</keyword>
<comment type="caution">
    <text evidence="22">The sequence shown here is derived from an EMBL/GenBank/DDBJ whole genome shotgun (WGS) entry which is preliminary data.</text>
</comment>
<dbReference type="PANTHER" id="PTHR14134">
    <property type="entry name" value="E3 UBIQUITIN-PROTEIN LIGASE RAD18"/>
    <property type="match status" value="1"/>
</dbReference>
<evidence type="ECO:0000256" key="13">
    <source>
        <dbReference type="ARBA" id="ARBA00023125"/>
    </source>
</evidence>
<gene>
    <name evidence="22" type="ORF">ACHHYP_03082</name>
</gene>
<keyword evidence="8" id="KW-0479">Metal-binding</keyword>
<keyword evidence="9" id="KW-0227">DNA damage</keyword>
<keyword evidence="11" id="KW-0833">Ubl conjugation pathway</keyword>
<dbReference type="GO" id="GO:0006513">
    <property type="term" value="P:protein monoubiquitination"/>
    <property type="evidence" value="ECO:0007669"/>
    <property type="project" value="InterPro"/>
</dbReference>
<dbReference type="GO" id="GO:0006301">
    <property type="term" value="P:DNA damage tolerance"/>
    <property type="evidence" value="ECO:0007669"/>
    <property type="project" value="InterPro"/>
</dbReference>
<dbReference type="GO" id="GO:0008270">
    <property type="term" value="F:zinc ion binding"/>
    <property type="evidence" value="ECO:0007669"/>
    <property type="project" value="UniProtKB-KW"/>
</dbReference>
<evidence type="ECO:0000259" key="21">
    <source>
        <dbReference type="PROSITE" id="PS50199"/>
    </source>
</evidence>
<dbReference type="PROSITE" id="PS50199">
    <property type="entry name" value="ZF_RANBP2_2"/>
    <property type="match status" value="1"/>
</dbReference>
<name>A0A1V9Z4M0_ACHHY</name>
<comment type="catalytic activity">
    <reaction evidence="1">
        <text>S-ubiquitinyl-[E2 ubiquitin-conjugating enzyme]-L-cysteine + [acceptor protein]-L-lysine = [E2 ubiquitin-conjugating enzyme]-L-cysteine + N(6)-ubiquitinyl-[acceptor protein]-L-lysine.</text>
        <dbReference type="EC" id="2.3.2.27"/>
    </reaction>
</comment>
<dbReference type="OrthoDB" id="206574at2759"/>
<dbReference type="EC" id="2.3.2.27" evidence="5"/>
<evidence type="ECO:0000256" key="5">
    <source>
        <dbReference type="ARBA" id="ARBA00012483"/>
    </source>
</evidence>
<dbReference type="PROSITE" id="PS00518">
    <property type="entry name" value="ZF_RING_1"/>
    <property type="match status" value="1"/>
</dbReference>
<comment type="pathway">
    <text evidence="3">Protein modification; protein ubiquitination.</text>
</comment>
<dbReference type="InterPro" id="IPR013083">
    <property type="entry name" value="Znf_RING/FYVE/PHD"/>
</dbReference>
<dbReference type="PANTHER" id="PTHR14134:SF2">
    <property type="entry name" value="E3 UBIQUITIN-PROTEIN LIGASE RAD18"/>
    <property type="match status" value="1"/>
</dbReference>
<evidence type="ECO:0000256" key="3">
    <source>
        <dbReference type="ARBA" id="ARBA00004906"/>
    </source>
</evidence>
<dbReference type="Pfam" id="PF13923">
    <property type="entry name" value="zf-C3HC4_2"/>
    <property type="match status" value="1"/>
</dbReference>
<dbReference type="SMART" id="SM00184">
    <property type="entry name" value="RING"/>
    <property type="match status" value="1"/>
</dbReference>
<dbReference type="GO" id="GO:0061630">
    <property type="term" value="F:ubiquitin protein ligase activity"/>
    <property type="evidence" value="ECO:0007669"/>
    <property type="project" value="UniProtKB-EC"/>
</dbReference>
<dbReference type="GO" id="GO:0003697">
    <property type="term" value="F:single-stranded DNA binding"/>
    <property type="evidence" value="ECO:0007669"/>
    <property type="project" value="InterPro"/>
</dbReference>
<evidence type="ECO:0000256" key="17">
    <source>
        <dbReference type="ARBA" id="ARBA00082369"/>
    </source>
</evidence>
<evidence type="ECO:0000256" key="1">
    <source>
        <dbReference type="ARBA" id="ARBA00000900"/>
    </source>
</evidence>
<dbReference type="STRING" id="1202772.A0A1V9Z4M0"/>
<evidence type="ECO:0000256" key="16">
    <source>
        <dbReference type="ARBA" id="ARBA00031783"/>
    </source>
</evidence>
<feature type="domain" description="RanBP2-type" evidence="21">
    <location>
        <begin position="413"/>
        <end position="438"/>
    </location>
</feature>
<proteinExistence type="inferred from homology"/>
<protein>
    <recommendedName>
        <fullName evidence="6">RanBP-type and C3HC4-type zinc finger-containing protein 1</fullName>
        <ecNumber evidence="5">2.3.2.27</ecNumber>
    </recommendedName>
    <alternativeName>
        <fullName evidence="16 17">RING-type E3 ubiquitin transferase RAD18</fullName>
    </alternativeName>
</protein>
<feature type="compositionally biased region" description="Low complexity" evidence="19">
    <location>
        <begin position="260"/>
        <end position="281"/>
    </location>
</feature>
<dbReference type="InterPro" id="IPR001841">
    <property type="entry name" value="Znf_RING"/>
</dbReference>
<comment type="subcellular location">
    <subcellularLocation>
        <location evidence="2">Nucleus</location>
    </subcellularLocation>
</comment>
<evidence type="ECO:0000256" key="9">
    <source>
        <dbReference type="ARBA" id="ARBA00022763"/>
    </source>
</evidence>
<evidence type="ECO:0000256" key="6">
    <source>
        <dbReference type="ARBA" id="ARBA00017887"/>
    </source>
</evidence>
<dbReference type="InterPro" id="IPR039577">
    <property type="entry name" value="Rad18"/>
</dbReference>
<keyword evidence="10 18" id="KW-0863">Zinc-finger</keyword>
<dbReference type="AlphaFoldDB" id="A0A1V9Z4M0"/>
<keyword evidence="15" id="KW-0539">Nucleus</keyword>
<keyword evidence="23" id="KW-1185">Reference proteome</keyword>
<evidence type="ECO:0000313" key="22">
    <source>
        <dbReference type="EMBL" id="OQR92926.1"/>
    </source>
</evidence>
<evidence type="ECO:0000256" key="4">
    <source>
        <dbReference type="ARBA" id="ARBA00009506"/>
    </source>
</evidence>
<dbReference type="PROSITE" id="PS01358">
    <property type="entry name" value="ZF_RANBP2_1"/>
    <property type="match status" value="1"/>
</dbReference>
<dbReference type="InterPro" id="IPR001876">
    <property type="entry name" value="Znf_RanBP2"/>
</dbReference>
<dbReference type="PROSITE" id="PS50089">
    <property type="entry name" value="ZF_RING_2"/>
    <property type="match status" value="1"/>
</dbReference>
<dbReference type="SMART" id="SM00547">
    <property type="entry name" value="ZnF_RBZ"/>
    <property type="match status" value="1"/>
</dbReference>
<feature type="region of interest" description="Disordered" evidence="19">
    <location>
        <begin position="246"/>
        <end position="337"/>
    </location>
</feature>
<dbReference type="GO" id="GO:0005634">
    <property type="term" value="C:nucleus"/>
    <property type="evidence" value="ECO:0007669"/>
    <property type="project" value="UniProtKB-SubCell"/>
</dbReference>
<dbReference type="EMBL" id="JNBR01000435">
    <property type="protein sequence ID" value="OQR92926.1"/>
    <property type="molecule type" value="Genomic_DNA"/>
</dbReference>
<dbReference type="GO" id="GO:0016874">
    <property type="term" value="F:ligase activity"/>
    <property type="evidence" value="ECO:0007669"/>
    <property type="project" value="UniProtKB-KW"/>
</dbReference>
<accession>A0A1V9Z4M0</accession>
<evidence type="ECO:0000256" key="8">
    <source>
        <dbReference type="ARBA" id="ARBA00022723"/>
    </source>
</evidence>
<sequence length="452" mass="50107">MDGLDPVDDEWAWPTSLMEGRQLEGFLRCQVCGEFMNGPVLLRNCRHCFCSECVRKHLLARGTNGNCPECKQACSSGDLVPNRPLEMIIDHFRGLKGKVLALANGATVPITTPIKTHAQPKAKDGECATKRMPVVSYNLMKDKKIQELLDSVGLREIRGNRDTLIATHKEYTMLWNAQLDTLHPKSPNEIRQQILRNYRLRTNEKYEMASTKRSLGLRHDEPIEKAITASSTMNDNFRKLAEQIRAQKRAKTQGASSTDPSPAKPQAPSSSKLLVPSPLRPATSSTPPKIPSHKHPQALETPPPKANFDSLHPNASASPEFEDEEKPAHPDLLPDGDLRYLPRETVAPKVAFGQPVPVAAAGTWRRVILNSTQQQVYVHSGTTEVRTEPPPGLFAQTTITKRVVEAPPCTTTWACPRCTLLNEYHVDECVACGGPNAKKRPKRVIQKKLSLG</sequence>
<feature type="domain" description="RING-type" evidence="20">
    <location>
        <begin position="29"/>
        <end position="71"/>
    </location>
</feature>
<reference evidence="22 23" key="1">
    <citation type="journal article" date="2014" name="Genome Biol. Evol.">
        <title>The secreted proteins of Achlya hypogyna and Thraustotheca clavata identify the ancestral oomycete secretome and reveal gene acquisitions by horizontal gene transfer.</title>
        <authorList>
            <person name="Misner I."/>
            <person name="Blouin N."/>
            <person name="Leonard G."/>
            <person name="Richards T.A."/>
            <person name="Lane C.E."/>
        </authorList>
    </citation>
    <scope>NUCLEOTIDE SEQUENCE [LARGE SCALE GENOMIC DNA]</scope>
    <source>
        <strain evidence="22 23">ATCC 48635</strain>
    </source>
</reference>